<evidence type="ECO:0000313" key="1">
    <source>
        <dbReference type="EMBL" id="GHE65080.1"/>
    </source>
</evidence>
<protein>
    <submittedName>
        <fullName evidence="1">Uncharacterized protein</fullName>
    </submittedName>
</protein>
<dbReference type="RefSeq" id="WP_189630132.1">
    <property type="nucleotide sequence ID" value="NZ_BNAG01000003.1"/>
</dbReference>
<organism evidence="1 2">
    <name type="scientific">Roseivirga thermotolerans</name>
    <dbReference type="NCBI Taxonomy" id="1758176"/>
    <lineage>
        <taxon>Bacteria</taxon>
        <taxon>Pseudomonadati</taxon>
        <taxon>Bacteroidota</taxon>
        <taxon>Cytophagia</taxon>
        <taxon>Cytophagales</taxon>
        <taxon>Roseivirgaceae</taxon>
        <taxon>Roseivirga</taxon>
    </lineage>
</organism>
<proteinExistence type="predicted"/>
<comment type="caution">
    <text evidence="1">The sequence shown here is derived from an EMBL/GenBank/DDBJ whole genome shotgun (WGS) entry which is preliminary data.</text>
</comment>
<reference evidence="2" key="1">
    <citation type="journal article" date="2019" name="Int. J. Syst. Evol. Microbiol.">
        <title>The Global Catalogue of Microorganisms (GCM) 10K type strain sequencing project: providing services to taxonomists for standard genome sequencing and annotation.</title>
        <authorList>
            <consortium name="The Broad Institute Genomics Platform"/>
            <consortium name="The Broad Institute Genome Sequencing Center for Infectious Disease"/>
            <person name="Wu L."/>
            <person name="Ma J."/>
        </authorList>
    </citation>
    <scope>NUCLEOTIDE SEQUENCE [LARGE SCALE GENOMIC DNA]</scope>
    <source>
        <strain evidence="2">CGMCC 1.15111</strain>
    </source>
</reference>
<dbReference type="EMBL" id="BNAG01000003">
    <property type="protein sequence ID" value="GHE65080.1"/>
    <property type="molecule type" value="Genomic_DNA"/>
</dbReference>
<evidence type="ECO:0000313" key="2">
    <source>
        <dbReference type="Proteomes" id="UP000658258"/>
    </source>
</evidence>
<gene>
    <name evidence="1" type="ORF">GCM10011340_20150</name>
</gene>
<accession>A0ABQ3IAG9</accession>
<sequence length="152" mass="17967">MTENQRFKEAVEHLQESGELKYKKDLMHIMQVKHERVRSVLKEGGPKLDNLELIQLRKKFPHINWDWVVSGEGEMLKVAERNIQDPETVYQSKAWKKAELIKIKSRTSTLDKDEQIELLLERLAETEQALMDIQEINQRGWLDTMKELIKGK</sequence>
<dbReference type="Proteomes" id="UP000658258">
    <property type="component" value="Unassembled WGS sequence"/>
</dbReference>
<keyword evidence="2" id="KW-1185">Reference proteome</keyword>
<name>A0ABQ3IAG9_9BACT</name>